<evidence type="ECO:0000256" key="2">
    <source>
        <dbReference type="ARBA" id="ARBA00022679"/>
    </source>
</evidence>
<keyword evidence="3" id="KW-0012">Acyltransferase</keyword>
<gene>
    <name evidence="4" type="ORF">Sango_3023200</name>
</gene>
<reference evidence="4" key="1">
    <citation type="submission" date="2020-06" db="EMBL/GenBank/DDBJ databases">
        <authorList>
            <person name="Li T."/>
            <person name="Hu X."/>
            <person name="Zhang T."/>
            <person name="Song X."/>
            <person name="Zhang H."/>
            <person name="Dai N."/>
            <person name="Sheng W."/>
            <person name="Hou X."/>
            <person name="Wei L."/>
        </authorList>
    </citation>
    <scope>NUCLEOTIDE SEQUENCE</scope>
    <source>
        <strain evidence="4">K16</strain>
        <tissue evidence="4">Leaf</tissue>
    </source>
</reference>
<dbReference type="GO" id="GO:0016746">
    <property type="term" value="F:acyltransferase activity"/>
    <property type="evidence" value="ECO:0007669"/>
    <property type="project" value="UniProtKB-KW"/>
</dbReference>
<dbReference type="Pfam" id="PF02458">
    <property type="entry name" value="Transferase"/>
    <property type="match status" value="2"/>
</dbReference>
<reference evidence="4" key="2">
    <citation type="journal article" date="2024" name="Plant">
        <title>Genomic evolution and insights into agronomic trait innovations of Sesamum species.</title>
        <authorList>
            <person name="Miao H."/>
            <person name="Wang L."/>
            <person name="Qu L."/>
            <person name="Liu H."/>
            <person name="Sun Y."/>
            <person name="Le M."/>
            <person name="Wang Q."/>
            <person name="Wei S."/>
            <person name="Zheng Y."/>
            <person name="Lin W."/>
            <person name="Duan Y."/>
            <person name="Cao H."/>
            <person name="Xiong S."/>
            <person name="Wang X."/>
            <person name="Wei L."/>
            <person name="Li C."/>
            <person name="Ma Q."/>
            <person name="Ju M."/>
            <person name="Zhao R."/>
            <person name="Li G."/>
            <person name="Mu C."/>
            <person name="Tian Q."/>
            <person name="Mei H."/>
            <person name="Zhang T."/>
            <person name="Gao T."/>
            <person name="Zhang H."/>
        </authorList>
    </citation>
    <scope>NUCLEOTIDE SEQUENCE</scope>
    <source>
        <strain evidence="4">K16</strain>
    </source>
</reference>
<keyword evidence="2" id="KW-0808">Transferase</keyword>
<dbReference type="PANTHER" id="PTHR31623">
    <property type="entry name" value="F21J9.9"/>
    <property type="match status" value="1"/>
</dbReference>
<comment type="similarity">
    <text evidence="1">Belongs to the plant acyltransferase family.</text>
</comment>
<proteinExistence type="inferred from homology"/>
<evidence type="ECO:0000313" key="5">
    <source>
        <dbReference type="Proteomes" id="UP001289374"/>
    </source>
</evidence>
<dbReference type="InterPro" id="IPR023213">
    <property type="entry name" value="CAT-like_dom_sf"/>
</dbReference>
<protein>
    <submittedName>
        <fullName evidence="4">Stemmadenine O-acetyltransferase</fullName>
    </submittedName>
</protein>
<evidence type="ECO:0000256" key="1">
    <source>
        <dbReference type="ARBA" id="ARBA00009861"/>
    </source>
</evidence>
<dbReference type="Proteomes" id="UP001289374">
    <property type="component" value="Unassembled WGS sequence"/>
</dbReference>
<dbReference type="Gene3D" id="3.30.559.10">
    <property type="entry name" value="Chloramphenicol acetyltransferase-like domain"/>
    <property type="match status" value="2"/>
</dbReference>
<keyword evidence="5" id="KW-1185">Reference proteome</keyword>
<sequence>MEASEANFIILRLRHLRINLESLDKKLGHLLVKAQVAGQVQREDLNTAQITIRKSLSQVLPLFYPLAGRYNKEKHSVDCNDEGAEFSVAEVDCSLHQLIGAEVKSEQINHLLPAEIGATDEPTDPMLAVQINRFQCGGLAIGICASHRIFDSCSVGIFLKAWANASTDGGLVICPDFDSPSYFPSENMAPLQYEGRSSFCSTNPGFCVTGQNTGVESLAEAINVRERTVPPVGKYACGACFSISYLDFSPNQSHEMEQNYLGMVLKMREATVQGVKDCARILSDKEFGKWVLVDSYFDAAQKASGPDYKVIWVTDWSKFGEYELDYGFGKPVWVSLADVPLRDLIILMNTKDNDGIEAWVYLYESDMAYFERDEDLRMLTKQS</sequence>
<evidence type="ECO:0000313" key="4">
    <source>
        <dbReference type="EMBL" id="KAK4380873.1"/>
    </source>
</evidence>
<name>A0AAE1VSC0_9LAMI</name>
<dbReference type="PANTHER" id="PTHR31623:SF124">
    <property type="entry name" value="VINORINE SYNTHASE-RELATED"/>
    <property type="match status" value="1"/>
</dbReference>
<dbReference type="EMBL" id="JACGWL010001007">
    <property type="protein sequence ID" value="KAK4380873.1"/>
    <property type="molecule type" value="Genomic_DNA"/>
</dbReference>
<dbReference type="AlphaFoldDB" id="A0AAE1VSC0"/>
<accession>A0AAE1VSC0</accession>
<comment type="caution">
    <text evidence="4">The sequence shown here is derived from an EMBL/GenBank/DDBJ whole genome shotgun (WGS) entry which is preliminary data.</text>
</comment>
<organism evidence="4 5">
    <name type="scientific">Sesamum angolense</name>
    <dbReference type="NCBI Taxonomy" id="2727404"/>
    <lineage>
        <taxon>Eukaryota</taxon>
        <taxon>Viridiplantae</taxon>
        <taxon>Streptophyta</taxon>
        <taxon>Embryophyta</taxon>
        <taxon>Tracheophyta</taxon>
        <taxon>Spermatophyta</taxon>
        <taxon>Magnoliopsida</taxon>
        <taxon>eudicotyledons</taxon>
        <taxon>Gunneridae</taxon>
        <taxon>Pentapetalae</taxon>
        <taxon>asterids</taxon>
        <taxon>lamiids</taxon>
        <taxon>Lamiales</taxon>
        <taxon>Pedaliaceae</taxon>
        <taxon>Sesamum</taxon>
    </lineage>
</organism>
<evidence type="ECO:0000256" key="3">
    <source>
        <dbReference type="ARBA" id="ARBA00023315"/>
    </source>
</evidence>